<gene>
    <name evidence="2" type="ORF">E4099_05995</name>
</gene>
<sequence>MTGLTLLLAWIAAFVSDQPGREHSAGTPMRAALQVPGVLPMLTVTLVFVLAHTIFYTHLATLLEDLGYTDCPALSDSDAADRLGLAAAGV</sequence>
<evidence type="ECO:0000256" key="1">
    <source>
        <dbReference type="SAM" id="Phobius"/>
    </source>
</evidence>
<keyword evidence="1" id="KW-0472">Membrane</keyword>
<evidence type="ECO:0000313" key="2">
    <source>
        <dbReference type="EMBL" id="TGB15995.1"/>
    </source>
</evidence>
<comment type="caution">
    <text evidence="2">The sequence shown here is derived from an EMBL/GenBank/DDBJ whole genome shotgun (WGS) entry which is preliminary data.</text>
</comment>
<proteinExistence type="predicted"/>
<accession>A0A4Z0HDQ7</accession>
<keyword evidence="1" id="KW-1133">Transmembrane helix</keyword>
<protein>
    <submittedName>
        <fullName evidence="2">Uncharacterized protein</fullName>
    </submittedName>
</protein>
<dbReference type="OrthoDB" id="2810795at2"/>
<evidence type="ECO:0000313" key="3">
    <source>
        <dbReference type="Proteomes" id="UP000297948"/>
    </source>
</evidence>
<dbReference type="AlphaFoldDB" id="A0A4Z0HDQ7"/>
<name>A0A4Z0HDQ7_9ACTN</name>
<reference evidence="2 3" key="1">
    <citation type="submission" date="2019-03" db="EMBL/GenBank/DDBJ databases">
        <authorList>
            <person name="Gonzalez-Pimentel J.L."/>
        </authorList>
    </citation>
    <scope>NUCLEOTIDE SEQUENCE [LARGE SCALE GENOMIC DNA]</scope>
    <source>
        <strain evidence="2 3">JCM 31289</strain>
    </source>
</reference>
<keyword evidence="3" id="KW-1185">Reference proteome</keyword>
<feature type="transmembrane region" description="Helical" evidence="1">
    <location>
        <begin position="34"/>
        <end position="56"/>
    </location>
</feature>
<dbReference type="RefSeq" id="WP_135337885.1">
    <property type="nucleotide sequence ID" value="NZ_JBHLTX010000060.1"/>
</dbReference>
<dbReference type="Proteomes" id="UP000297948">
    <property type="component" value="Unassembled WGS sequence"/>
</dbReference>
<keyword evidence="1" id="KW-0812">Transmembrane</keyword>
<organism evidence="2 3">
    <name type="scientific">Streptomyces palmae</name>
    <dbReference type="NCBI Taxonomy" id="1701085"/>
    <lineage>
        <taxon>Bacteria</taxon>
        <taxon>Bacillati</taxon>
        <taxon>Actinomycetota</taxon>
        <taxon>Actinomycetes</taxon>
        <taxon>Kitasatosporales</taxon>
        <taxon>Streptomycetaceae</taxon>
        <taxon>Streptomyces</taxon>
    </lineage>
</organism>
<dbReference type="EMBL" id="SRID01000032">
    <property type="protein sequence ID" value="TGB15995.1"/>
    <property type="molecule type" value="Genomic_DNA"/>
</dbReference>